<evidence type="ECO:0000313" key="1">
    <source>
        <dbReference type="EMBL" id="KAI3814817.1"/>
    </source>
</evidence>
<protein>
    <submittedName>
        <fullName evidence="1">Uncharacterized protein</fullName>
    </submittedName>
</protein>
<dbReference type="Proteomes" id="UP001056120">
    <property type="component" value="Linkage Group LG05"/>
</dbReference>
<keyword evidence="2" id="KW-1185">Reference proteome</keyword>
<reference evidence="2" key="1">
    <citation type="journal article" date="2022" name="Mol. Ecol. Resour.">
        <title>The genomes of chicory, endive, great burdock and yacon provide insights into Asteraceae palaeo-polyploidization history and plant inulin production.</title>
        <authorList>
            <person name="Fan W."/>
            <person name="Wang S."/>
            <person name="Wang H."/>
            <person name="Wang A."/>
            <person name="Jiang F."/>
            <person name="Liu H."/>
            <person name="Zhao H."/>
            <person name="Xu D."/>
            <person name="Zhang Y."/>
        </authorList>
    </citation>
    <scope>NUCLEOTIDE SEQUENCE [LARGE SCALE GENOMIC DNA]</scope>
    <source>
        <strain evidence="2">cv. Yunnan</strain>
    </source>
</reference>
<reference evidence="1 2" key="2">
    <citation type="journal article" date="2022" name="Mol. Ecol. Resour.">
        <title>The genomes of chicory, endive, great burdock and yacon provide insights into Asteraceae paleo-polyploidization history and plant inulin production.</title>
        <authorList>
            <person name="Fan W."/>
            <person name="Wang S."/>
            <person name="Wang H."/>
            <person name="Wang A."/>
            <person name="Jiang F."/>
            <person name="Liu H."/>
            <person name="Zhao H."/>
            <person name="Xu D."/>
            <person name="Zhang Y."/>
        </authorList>
    </citation>
    <scope>NUCLEOTIDE SEQUENCE [LARGE SCALE GENOMIC DNA]</scope>
    <source>
        <strain evidence="2">cv. Yunnan</strain>
        <tissue evidence="1">Leaves</tissue>
    </source>
</reference>
<accession>A0ACB9J3X6</accession>
<dbReference type="EMBL" id="CM042022">
    <property type="protein sequence ID" value="KAI3814817.1"/>
    <property type="molecule type" value="Genomic_DNA"/>
</dbReference>
<proteinExistence type="predicted"/>
<gene>
    <name evidence="1" type="ORF">L1987_14462</name>
</gene>
<comment type="caution">
    <text evidence="1">The sequence shown here is derived from an EMBL/GenBank/DDBJ whole genome shotgun (WGS) entry which is preliminary data.</text>
</comment>
<organism evidence="1 2">
    <name type="scientific">Smallanthus sonchifolius</name>
    <dbReference type="NCBI Taxonomy" id="185202"/>
    <lineage>
        <taxon>Eukaryota</taxon>
        <taxon>Viridiplantae</taxon>
        <taxon>Streptophyta</taxon>
        <taxon>Embryophyta</taxon>
        <taxon>Tracheophyta</taxon>
        <taxon>Spermatophyta</taxon>
        <taxon>Magnoliopsida</taxon>
        <taxon>eudicotyledons</taxon>
        <taxon>Gunneridae</taxon>
        <taxon>Pentapetalae</taxon>
        <taxon>asterids</taxon>
        <taxon>campanulids</taxon>
        <taxon>Asterales</taxon>
        <taxon>Asteraceae</taxon>
        <taxon>Asteroideae</taxon>
        <taxon>Heliantheae alliance</taxon>
        <taxon>Millerieae</taxon>
        <taxon>Smallanthus</taxon>
    </lineage>
</organism>
<evidence type="ECO:0000313" key="2">
    <source>
        <dbReference type="Proteomes" id="UP001056120"/>
    </source>
</evidence>
<name>A0ACB9J3X6_9ASTR</name>
<sequence length="207" mass="22978">MSLRYLGGLHVLLTSASLVNNWIGLPENTQAKPGSPVANSMEKGNPSNPSRVEEEGSTTHGDDLCMGKENKQRRFQKLKNPIGPHSRKRPRLSFLLDHIIGEQNPLTRPIMSNSRDESTGGESLISPIPDQNFSTAGGSREPHQAGRQKMVSMENADNSMEMNGEERIEHEMHETIQLGKELGIDLENAEDQIRATIWGEMEELVAQ</sequence>